<evidence type="ECO:0000256" key="1">
    <source>
        <dbReference type="ARBA" id="ARBA00004141"/>
    </source>
</evidence>
<keyword evidence="4 6" id="KW-1133">Transmembrane helix</keyword>
<protein>
    <submittedName>
        <fullName evidence="8">Putative flippase GtrA (Transmembrane translocase of bactoprenol-linked glucose)</fullName>
    </submittedName>
</protein>
<keyword evidence="5 6" id="KW-0472">Membrane</keyword>
<evidence type="ECO:0000259" key="7">
    <source>
        <dbReference type="Pfam" id="PF04138"/>
    </source>
</evidence>
<feature type="transmembrane region" description="Helical" evidence="6">
    <location>
        <begin position="85"/>
        <end position="107"/>
    </location>
</feature>
<evidence type="ECO:0000256" key="4">
    <source>
        <dbReference type="ARBA" id="ARBA00022989"/>
    </source>
</evidence>
<evidence type="ECO:0000313" key="8">
    <source>
        <dbReference type="EMBL" id="SMC05725.1"/>
    </source>
</evidence>
<dbReference type="GO" id="GO:0005886">
    <property type="term" value="C:plasma membrane"/>
    <property type="evidence" value="ECO:0007669"/>
    <property type="project" value="TreeGrafter"/>
</dbReference>
<feature type="domain" description="GtrA/DPMS transmembrane" evidence="7">
    <location>
        <begin position="23"/>
        <end position="138"/>
    </location>
</feature>
<feature type="transmembrane region" description="Helical" evidence="6">
    <location>
        <begin position="21"/>
        <end position="39"/>
    </location>
</feature>
<dbReference type="Pfam" id="PF04138">
    <property type="entry name" value="GtrA_DPMS_TM"/>
    <property type="match status" value="1"/>
</dbReference>
<evidence type="ECO:0000256" key="6">
    <source>
        <dbReference type="SAM" id="Phobius"/>
    </source>
</evidence>
<gene>
    <name evidence="8" type="ORF">SAMN00768000_2414</name>
</gene>
<keyword evidence="9" id="KW-1185">Reference proteome</keyword>
<dbReference type="GO" id="GO:0000271">
    <property type="term" value="P:polysaccharide biosynthetic process"/>
    <property type="evidence" value="ECO:0007669"/>
    <property type="project" value="InterPro"/>
</dbReference>
<feature type="transmembrane region" description="Helical" evidence="6">
    <location>
        <begin position="45"/>
        <end position="64"/>
    </location>
</feature>
<sequence>MRLSLMTKYSIHVNSQITKRLWKYSVTGAISAACAWTSSVLLFHFLSINFIVSQALGFIVGIIVNYPLSRQWTFRNRYPRIVRQFWIFALIAGIGLGINELSLYIFVGMCHWSVPLGMLIGLGVAFIWNFSLNNFITFGLLKD</sequence>
<dbReference type="PANTHER" id="PTHR38459">
    <property type="entry name" value="PROPHAGE BACTOPRENOL-LINKED GLUCOSE TRANSLOCASE HOMOLOG"/>
    <property type="match status" value="1"/>
</dbReference>
<dbReference type="OrthoDB" id="9812049at2"/>
<evidence type="ECO:0000256" key="3">
    <source>
        <dbReference type="ARBA" id="ARBA00022692"/>
    </source>
</evidence>
<reference evidence="9" key="1">
    <citation type="submission" date="2017-04" db="EMBL/GenBank/DDBJ databases">
        <authorList>
            <person name="Varghese N."/>
            <person name="Submissions S."/>
        </authorList>
    </citation>
    <scope>NUCLEOTIDE SEQUENCE [LARGE SCALE GENOMIC DNA]</scope>
    <source>
        <strain evidence="9">DSM 9293</strain>
    </source>
</reference>
<dbReference type="PANTHER" id="PTHR38459:SF1">
    <property type="entry name" value="PROPHAGE BACTOPRENOL-LINKED GLUCOSE TRANSLOCASE HOMOLOG"/>
    <property type="match status" value="1"/>
</dbReference>
<name>A0A1W1WHJ6_SULTA</name>
<evidence type="ECO:0000313" key="9">
    <source>
        <dbReference type="Proteomes" id="UP000192660"/>
    </source>
</evidence>
<keyword evidence="3 6" id="KW-0812">Transmembrane</keyword>
<comment type="subcellular location">
    <subcellularLocation>
        <location evidence="1">Membrane</location>
        <topology evidence="1">Multi-pass membrane protein</topology>
    </subcellularLocation>
</comment>
<evidence type="ECO:0000256" key="5">
    <source>
        <dbReference type="ARBA" id="ARBA00023136"/>
    </source>
</evidence>
<dbReference type="Proteomes" id="UP000192660">
    <property type="component" value="Unassembled WGS sequence"/>
</dbReference>
<dbReference type="InterPro" id="IPR051401">
    <property type="entry name" value="GtrA_CellWall_Glycosyl"/>
</dbReference>
<comment type="similarity">
    <text evidence="2">Belongs to the GtrA family.</text>
</comment>
<feature type="transmembrane region" description="Helical" evidence="6">
    <location>
        <begin position="119"/>
        <end position="141"/>
    </location>
</feature>
<evidence type="ECO:0000256" key="2">
    <source>
        <dbReference type="ARBA" id="ARBA00009399"/>
    </source>
</evidence>
<dbReference type="InterPro" id="IPR007267">
    <property type="entry name" value="GtrA_DPMS_TM"/>
</dbReference>
<dbReference type="AlphaFoldDB" id="A0A1W1WHJ6"/>
<organism evidence="8 9">
    <name type="scientific">Sulfobacillus thermosulfidooxidans (strain DSM 9293 / VKM B-1269 / AT-1)</name>
    <dbReference type="NCBI Taxonomy" id="929705"/>
    <lineage>
        <taxon>Bacteria</taxon>
        <taxon>Bacillati</taxon>
        <taxon>Bacillota</taxon>
        <taxon>Clostridia</taxon>
        <taxon>Eubacteriales</taxon>
        <taxon>Clostridiales Family XVII. Incertae Sedis</taxon>
        <taxon>Sulfobacillus</taxon>
    </lineage>
</organism>
<dbReference type="PROSITE" id="PS51257">
    <property type="entry name" value="PROKAR_LIPOPROTEIN"/>
    <property type="match status" value="1"/>
</dbReference>
<proteinExistence type="inferred from homology"/>
<dbReference type="EMBL" id="FWWY01000001">
    <property type="protein sequence ID" value="SMC05725.1"/>
    <property type="molecule type" value="Genomic_DNA"/>
</dbReference>
<accession>A0A1W1WHJ6</accession>